<evidence type="ECO:0000256" key="2">
    <source>
        <dbReference type="ARBA" id="ARBA00022448"/>
    </source>
</evidence>
<protein>
    <submittedName>
        <fullName evidence="3">Uncharacterized protein</fullName>
    </submittedName>
</protein>
<dbReference type="OrthoDB" id="66620at2759"/>
<dbReference type="PANTHER" id="PTHR48042:SF13">
    <property type="entry name" value="OS07G0288700 PROTEIN"/>
    <property type="match status" value="1"/>
</dbReference>
<evidence type="ECO:0000313" key="3">
    <source>
        <dbReference type="EMBL" id="KAF8666167.1"/>
    </source>
</evidence>
<keyword evidence="4" id="KW-1185">Reference proteome</keyword>
<organism evidence="3 4">
    <name type="scientific">Digitaria exilis</name>
    <dbReference type="NCBI Taxonomy" id="1010633"/>
    <lineage>
        <taxon>Eukaryota</taxon>
        <taxon>Viridiplantae</taxon>
        <taxon>Streptophyta</taxon>
        <taxon>Embryophyta</taxon>
        <taxon>Tracheophyta</taxon>
        <taxon>Spermatophyta</taxon>
        <taxon>Magnoliopsida</taxon>
        <taxon>Liliopsida</taxon>
        <taxon>Poales</taxon>
        <taxon>Poaceae</taxon>
        <taxon>PACMAD clade</taxon>
        <taxon>Panicoideae</taxon>
        <taxon>Panicodae</taxon>
        <taxon>Paniceae</taxon>
        <taxon>Anthephorinae</taxon>
        <taxon>Digitaria</taxon>
    </lineage>
</organism>
<sequence length="185" mass="20016">MAESSAMLPGRTPTASPRRRLIGVGGSTTIERETGRGVFLSWQAVSVTALDEKGRPKVILDRFTRCERPSQVLALMGPGSGKTTLPDTLSGNKAAIFHISILSAYITQETTLKVREAIHYYAQLQLPSSMPPAKKLARADRIIREMGLSAVANSRIGGRVCKDIQWRGAEAGEHLHEAPRVAGIT</sequence>
<dbReference type="EMBL" id="JACEFO010002316">
    <property type="protein sequence ID" value="KAF8666167.1"/>
    <property type="molecule type" value="Genomic_DNA"/>
</dbReference>
<dbReference type="SUPFAM" id="SSF52540">
    <property type="entry name" value="P-loop containing nucleoside triphosphate hydrolases"/>
    <property type="match status" value="1"/>
</dbReference>
<evidence type="ECO:0000313" key="4">
    <source>
        <dbReference type="Proteomes" id="UP000636709"/>
    </source>
</evidence>
<reference evidence="3" key="1">
    <citation type="submission" date="2020-07" db="EMBL/GenBank/DDBJ databases">
        <title>Genome sequence and genetic diversity analysis of an under-domesticated orphan crop, white fonio (Digitaria exilis).</title>
        <authorList>
            <person name="Bennetzen J.L."/>
            <person name="Chen S."/>
            <person name="Ma X."/>
            <person name="Wang X."/>
            <person name="Yssel A.E.J."/>
            <person name="Chaluvadi S.R."/>
            <person name="Johnson M."/>
            <person name="Gangashetty P."/>
            <person name="Hamidou F."/>
            <person name="Sanogo M.D."/>
            <person name="Zwaenepoel A."/>
            <person name="Wallace J."/>
            <person name="Van De Peer Y."/>
            <person name="Van Deynze A."/>
        </authorList>
    </citation>
    <scope>NUCLEOTIDE SEQUENCE</scope>
    <source>
        <tissue evidence="3">Leaves</tissue>
    </source>
</reference>
<dbReference type="Proteomes" id="UP000636709">
    <property type="component" value="Unassembled WGS sequence"/>
</dbReference>
<dbReference type="Gene3D" id="3.40.50.300">
    <property type="entry name" value="P-loop containing nucleotide triphosphate hydrolases"/>
    <property type="match status" value="1"/>
</dbReference>
<dbReference type="PANTHER" id="PTHR48042">
    <property type="entry name" value="ABC TRANSPORTER G FAMILY MEMBER 11"/>
    <property type="match status" value="1"/>
</dbReference>
<dbReference type="AlphaFoldDB" id="A0A835E651"/>
<dbReference type="InterPro" id="IPR027417">
    <property type="entry name" value="P-loop_NTPase"/>
</dbReference>
<keyword evidence="2" id="KW-0813">Transport</keyword>
<dbReference type="InterPro" id="IPR052215">
    <property type="entry name" value="Plant_ABCG"/>
</dbReference>
<comment type="similarity">
    <text evidence="1">Belongs to the ABC transporter superfamily. ABCG family. Eye pigment precursor importer (TC 3.A.1.204) subfamily.</text>
</comment>
<name>A0A835E651_9POAL</name>
<proteinExistence type="inferred from homology"/>
<comment type="caution">
    <text evidence="3">The sequence shown here is derived from an EMBL/GenBank/DDBJ whole genome shotgun (WGS) entry which is preliminary data.</text>
</comment>
<accession>A0A835E651</accession>
<evidence type="ECO:0000256" key="1">
    <source>
        <dbReference type="ARBA" id="ARBA00005814"/>
    </source>
</evidence>
<gene>
    <name evidence="3" type="ORF">HU200_053884</name>
</gene>